<evidence type="ECO:0000313" key="3">
    <source>
        <dbReference type="EMBL" id="CUF74014.1"/>
    </source>
</evidence>
<dbReference type="OrthoDB" id="62528at2759"/>
<dbReference type="InterPro" id="IPR010441">
    <property type="entry name" value="CH_2"/>
</dbReference>
<gene>
    <name evidence="3" type="ORF">BSAL_65310</name>
</gene>
<dbReference type="InterPro" id="IPR016024">
    <property type="entry name" value="ARM-type_fold"/>
</dbReference>
<keyword evidence="4" id="KW-1185">Reference proteome</keyword>
<dbReference type="InterPro" id="IPR001715">
    <property type="entry name" value="CH_dom"/>
</dbReference>
<evidence type="ECO:0000313" key="4">
    <source>
        <dbReference type="Proteomes" id="UP000051952"/>
    </source>
</evidence>
<feature type="domain" description="Calponin-homology (CH)" evidence="2">
    <location>
        <begin position="1"/>
        <end position="106"/>
    </location>
</feature>
<name>A0A0S4INV9_BODSA</name>
<dbReference type="PANTHER" id="PTHR12509">
    <property type="entry name" value="SPERMATOGENESIS-ASSOCIATED 4-RELATED"/>
    <property type="match status" value="1"/>
</dbReference>
<dbReference type="GO" id="GO:0008017">
    <property type="term" value="F:microtubule binding"/>
    <property type="evidence" value="ECO:0007669"/>
    <property type="project" value="TreeGrafter"/>
</dbReference>
<dbReference type="Pfam" id="PF06294">
    <property type="entry name" value="CH_2"/>
    <property type="match status" value="1"/>
</dbReference>
<dbReference type="InterPro" id="IPR052111">
    <property type="entry name" value="Spermatogenesis_Ciliary_MAP"/>
</dbReference>
<dbReference type="GO" id="GO:0051493">
    <property type="term" value="P:regulation of cytoskeleton organization"/>
    <property type="evidence" value="ECO:0007669"/>
    <property type="project" value="TreeGrafter"/>
</dbReference>
<dbReference type="InterPro" id="IPR036872">
    <property type="entry name" value="CH_dom_sf"/>
</dbReference>
<dbReference type="PROSITE" id="PS50021">
    <property type="entry name" value="CH"/>
    <property type="match status" value="1"/>
</dbReference>
<dbReference type="VEuPathDB" id="TriTrypDB:BSAL_65310"/>
<reference evidence="4" key="1">
    <citation type="submission" date="2015-09" db="EMBL/GenBank/DDBJ databases">
        <authorList>
            <consortium name="Pathogen Informatics"/>
        </authorList>
    </citation>
    <scope>NUCLEOTIDE SEQUENCE [LARGE SCALE GENOMIC DNA]</scope>
    <source>
        <strain evidence="4">Lake Konstanz</strain>
    </source>
</reference>
<feature type="region of interest" description="Disordered" evidence="1">
    <location>
        <begin position="557"/>
        <end position="579"/>
    </location>
</feature>
<dbReference type="AlphaFoldDB" id="A0A0S4INV9"/>
<dbReference type="Proteomes" id="UP000051952">
    <property type="component" value="Unassembled WGS sequence"/>
</dbReference>
<evidence type="ECO:0000256" key="1">
    <source>
        <dbReference type="SAM" id="MobiDB-lite"/>
    </source>
</evidence>
<sequence>MQREVIKWAQSLDLSFPIKNPRKDIANGFLVAEILSRYDKDVSMHSYGTEVAMQQRLNNWQQIQKVLDRLQCQTITKELVEQTIQQKGLAGRDLLDELYMFLTKRRLKANTMAPPVKTLLEEKGYCRPTAATLIRDANDATKLRLQNATGQTNEDKIRSNNENIVKRHSVTLQSLKLAEPGRYQPKKSYSALQEQKIAETARASLQRERAKVSAKEVEVRAVDDTILSTFAQRDQRAKDEALRSGFARDEDMSTALSRVLQKTLGAFGLSQDLDDLFPQAHDGEEYFQKFVMLRHRIPIQVRSQCWAATHDASKSIAKHIVLRVEEAKHLIVQLGFAFAKDTALATRLTPLAQDAATAGIRDGDAAAALYDVEQAFALLIAVGNHLVTSSPEVAARVFERYLVPAVTPLILHGTTAVVACVAKTLSAFVHHHHLDGVRRLVSALELTLSGEGTSSSLSRDRFLLAVALLLQTIDCGDCHGLDVLSRFYAAEGFGSSSIVSRGAALVLATQAVEANPYEGNVFLATASSFAREPSWELRINALEFLLVLHRAVTREEAAGSGNSSSRRRSGGGEVDEQQRATQTEQLELLIDELPQVRASIVALLQSFSNARASPAQRLAALITASRFFDNDAGSQEELGPILLTMIATAATSTHDPTRCLHGSRSQDEQLAGADGLQGRIRRAYQTSGFQQHWSAVSIAQALGVQLEQNAFANGHLSTLQVVQIIEALLLGVAHLGEDNGGAVWEAFAMQVKETLVIAASNPGQCIGVAQSDIPVCTETALNAITKLYVDLSGDVQREDLETQNLGELHGRALEWLQTYEGY</sequence>
<dbReference type="GO" id="GO:0005930">
    <property type="term" value="C:axoneme"/>
    <property type="evidence" value="ECO:0007669"/>
    <property type="project" value="TreeGrafter"/>
</dbReference>
<evidence type="ECO:0000259" key="2">
    <source>
        <dbReference type="PROSITE" id="PS50021"/>
    </source>
</evidence>
<proteinExistence type="predicted"/>
<accession>A0A0S4INV9</accession>
<protein>
    <recommendedName>
        <fullName evidence="2">Calponin-homology (CH) domain-containing protein</fullName>
    </recommendedName>
</protein>
<organism evidence="3 4">
    <name type="scientific">Bodo saltans</name>
    <name type="common">Flagellated protozoan</name>
    <dbReference type="NCBI Taxonomy" id="75058"/>
    <lineage>
        <taxon>Eukaryota</taxon>
        <taxon>Discoba</taxon>
        <taxon>Euglenozoa</taxon>
        <taxon>Kinetoplastea</taxon>
        <taxon>Metakinetoplastina</taxon>
        <taxon>Eubodonida</taxon>
        <taxon>Bodonidae</taxon>
        <taxon>Bodo</taxon>
    </lineage>
</organism>
<dbReference type="EMBL" id="CYKH01000397">
    <property type="protein sequence ID" value="CUF74014.1"/>
    <property type="molecule type" value="Genomic_DNA"/>
</dbReference>
<dbReference type="SUPFAM" id="SSF48371">
    <property type="entry name" value="ARM repeat"/>
    <property type="match status" value="1"/>
</dbReference>
<dbReference type="PANTHER" id="PTHR12509:SF8">
    <property type="entry name" value="SPERMATOGENESIS-ASSOCIATED PROTEIN 4"/>
    <property type="match status" value="1"/>
</dbReference>
<dbReference type="Gene3D" id="1.10.418.10">
    <property type="entry name" value="Calponin-like domain"/>
    <property type="match status" value="1"/>
</dbReference>